<comment type="caution">
    <text evidence="2">The sequence shown here is derived from an EMBL/GenBank/DDBJ whole genome shotgun (WGS) entry which is preliminary data.</text>
</comment>
<dbReference type="InterPro" id="IPR002937">
    <property type="entry name" value="Amino_oxidase"/>
</dbReference>
<dbReference type="AlphaFoldDB" id="A0A7Z6ZT93"/>
<reference evidence="3" key="1">
    <citation type="journal article" date="2018" name="Front. Microbiol.">
        <title>Genome-Based Analysis Reveals the Taxonomy and Diversity of the Family Idiomarinaceae.</title>
        <authorList>
            <person name="Liu Y."/>
            <person name="Lai Q."/>
            <person name="Shao Z."/>
        </authorList>
    </citation>
    <scope>NUCLEOTIDE SEQUENCE [LARGE SCALE GENOMIC DNA]</scope>
    <source>
        <strain evidence="3">KYW314</strain>
    </source>
</reference>
<feature type="domain" description="Amine oxidase" evidence="1">
    <location>
        <begin position="10"/>
        <end position="307"/>
    </location>
</feature>
<dbReference type="GO" id="GO:0016491">
    <property type="term" value="F:oxidoreductase activity"/>
    <property type="evidence" value="ECO:0007669"/>
    <property type="project" value="InterPro"/>
</dbReference>
<dbReference type="Proteomes" id="UP000287766">
    <property type="component" value="Unassembled WGS sequence"/>
</dbReference>
<protein>
    <submittedName>
        <fullName evidence="2">FAD-dependent oxidoreductase</fullName>
    </submittedName>
</protein>
<dbReference type="SUPFAM" id="SSF51905">
    <property type="entry name" value="FAD/NAD(P)-binding domain"/>
    <property type="match status" value="1"/>
</dbReference>
<dbReference type="PANTHER" id="PTHR42923">
    <property type="entry name" value="PROTOPORPHYRINOGEN OXIDASE"/>
    <property type="match status" value="1"/>
</dbReference>
<proteinExistence type="predicted"/>
<evidence type="ECO:0000313" key="2">
    <source>
        <dbReference type="EMBL" id="RUO40963.1"/>
    </source>
</evidence>
<sequence>MKIAIIGSGIAGLTSAWLLHRKHDVTVFEKNDYIGGHTHTIDLEKDGQAYAVDTGFIVFNDRTYPYFRALMREIGVDWRDTEMSFSVRDPLSGLEYNGHNLNTLFAQRSNLFKPSFYRLLSGIVQFNKAAKSAYEKGGDALDTVTLGEFIAEQNLSQDVSDYYLLPMVAAIWSASLQEAEQFPLGFFLRFFNNHGLLNISDRPQWATIVGGSSAYIPKLTAGFADQIRLNSKISRVQRREQEQDSVLIEFVDRQPESFDAVIFACHSDEALDLLADPDAAERDVLTNIPYQMNDVVLHTDTRLLPRAQRAWASWNYLLHHGEQARTRPSSVTYNMNILQGVESPHTFCVTLNNTAAIQPDKIIGQYAYSHPVYSVASMAARQRRHEINGHRQTYFTGAYWYNGFHEDGVRSAVDVARMLGSDWRTDLDTSAGLEPKSGTTT</sequence>
<gene>
    <name evidence="2" type="ORF">CWE22_01835</name>
</gene>
<dbReference type="Pfam" id="PF01593">
    <property type="entry name" value="Amino_oxidase"/>
    <property type="match status" value="1"/>
</dbReference>
<dbReference type="InterPro" id="IPR050464">
    <property type="entry name" value="Zeta_carotene_desat/Oxidored"/>
</dbReference>
<dbReference type="RefSeq" id="WP_169929698.1">
    <property type="nucleotide sequence ID" value="NZ_PIPR01000001.1"/>
</dbReference>
<dbReference type="EMBL" id="PIPR01000001">
    <property type="protein sequence ID" value="RUO40963.1"/>
    <property type="molecule type" value="Genomic_DNA"/>
</dbReference>
<dbReference type="PANTHER" id="PTHR42923:SF17">
    <property type="entry name" value="AMINE OXIDASE DOMAIN-CONTAINING PROTEIN"/>
    <property type="match status" value="1"/>
</dbReference>
<dbReference type="Gene3D" id="3.50.50.60">
    <property type="entry name" value="FAD/NAD(P)-binding domain"/>
    <property type="match status" value="1"/>
</dbReference>
<dbReference type="FunFam" id="1.10.405.20:FF:000001">
    <property type="entry name" value="Amine oxidase"/>
    <property type="match status" value="1"/>
</dbReference>
<dbReference type="Gene3D" id="1.10.405.20">
    <property type="match status" value="1"/>
</dbReference>
<keyword evidence="3" id="KW-1185">Reference proteome</keyword>
<evidence type="ECO:0000259" key="1">
    <source>
        <dbReference type="Pfam" id="PF01593"/>
    </source>
</evidence>
<dbReference type="InterPro" id="IPR036188">
    <property type="entry name" value="FAD/NAD-bd_sf"/>
</dbReference>
<organism evidence="2 3">
    <name type="scientific">Pseudidiomarina aestuarii</name>
    <dbReference type="NCBI Taxonomy" id="624146"/>
    <lineage>
        <taxon>Bacteria</taxon>
        <taxon>Pseudomonadati</taxon>
        <taxon>Pseudomonadota</taxon>
        <taxon>Gammaproteobacteria</taxon>
        <taxon>Alteromonadales</taxon>
        <taxon>Idiomarinaceae</taxon>
        <taxon>Pseudidiomarina</taxon>
    </lineage>
</organism>
<name>A0A7Z6ZT93_9GAMM</name>
<dbReference type="Gene3D" id="3.30.70.1990">
    <property type="match status" value="1"/>
</dbReference>
<accession>A0A7Z6ZT93</accession>
<evidence type="ECO:0000313" key="3">
    <source>
        <dbReference type="Proteomes" id="UP000287766"/>
    </source>
</evidence>